<comment type="caution">
    <text evidence="1">The sequence shown here is derived from an EMBL/GenBank/DDBJ whole genome shotgun (WGS) entry which is preliminary data.</text>
</comment>
<protein>
    <submittedName>
        <fullName evidence="1">Uncharacterized protein</fullName>
    </submittedName>
</protein>
<organism evidence="1 2">
    <name type="scientific">Winogradskya consettensis</name>
    <dbReference type="NCBI Taxonomy" id="113560"/>
    <lineage>
        <taxon>Bacteria</taxon>
        <taxon>Bacillati</taxon>
        <taxon>Actinomycetota</taxon>
        <taxon>Actinomycetes</taxon>
        <taxon>Micromonosporales</taxon>
        <taxon>Micromonosporaceae</taxon>
        <taxon>Winogradskya</taxon>
    </lineage>
</organism>
<keyword evidence="2" id="KW-1185">Reference proteome</keyword>
<accession>A0A919S7Z0</accession>
<dbReference type="Proteomes" id="UP000680865">
    <property type="component" value="Unassembled WGS sequence"/>
</dbReference>
<gene>
    <name evidence="1" type="ORF">Aco04nite_01470</name>
</gene>
<proteinExistence type="predicted"/>
<dbReference type="AlphaFoldDB" id="A0A919S7Z0"/>
<reference evidence="1" key="1">
    <citation type="submission" date="2021-03" db="EMBL/GenBank/DDBJ databases">
        <title>Whole genome shotgun sequence of Actinoplanes consettensis NBRC 14913.</title>
        <authorList>
            <person name="Komaki H."/>
            <person name="Tamura T."/>
        </authorList>
    </citation>
    <scope>NUCLEOTIDE SEQUENCE</scope>
    <source>
        <strain evidence="1">NBRC 14913</strain>
    </source>
</reference>
<dbReference type="EMBL" id="BOQP01000001">
    <property type="protein sequence ID" value="GIM66343.1"/>
    <property type="molecule type" value="Genomic_DNA"/>
</dbReference>
<sequence>MLSASRAGWQGEVRRYSERRRVEKRLGQRAPRPGELNPNGRPPVWFGAELRAELYSLTFWEREMGRERAGAFSDPDLRELDAALARCLRANAAADVQRRVLADALRKVQGRIGQEPDLAHFCRDLLWIARLVNQAPV</sequence>
<evidence type="ECO:0000313" key="2">
    <source>
        <dbReference type="Proteomes" id="UP000680865"/>
    </source>
</evidence>
<evidence type="ECO:0000313" key="1">
    <source>
        <dbReference type="EMBL" id="GIM66343.1"/>
    </source>
</evidence>
<name>A0A919S7Z0_9ACTN</name>